<gene>
    <name evidence="1" type="ORF">NCTC11647_04328</name>
</gene>
<dbReference type="Proteomes" id="UP000251647">
    <property type="component" value="Unassembled WGS sequence"/>
</dbReference>
<organism evidence="1 2">
    <name type="scientific">Photobacterium damselae</name>
    <dbReference type="NCBI Taxonomy" id="38293"/>
    <lineage>
        <taxon>Bacteria</taxon>
        <taxon>Pseudomonadati</taxon>
        <taxon>Pseudomonadota</taxon>
        <taxon>Gammaproteobacteria</taxon>
        <taxon>Vibrionales</taxon>
        <taxon>Vibrionaceae</taxon>
        <taxon>Photobacterium</taxon>
    </lineage>
</organism>
<dbReference type="AlphaFoldDB" id="A0A2T3Q668"/>
<accession>A0A2T3Q668</accession>
<proteinExistence type="predicted"/>
<protein>
    <submittedName>
        <fullName evidence="1">Uncharacterized protein</fullName>
    </submittedName>
</protein>
<dbReference type="RefSeq" id="WP_050787860.1">
    <property type="nucleotide sequence ID" value="NZ_JACGMH010000004.1"/>
</dbReference>
<name>A0A2T3Q668_PHODM</name>
<reference evidence="1 2" key="1">
    <citation type="submission" date="2018-06" db="EMBL/GenBank/DDBJ databases">
        <authorList>
            <consortium name="Pathogen Informatics"/>
            <person name="Doyle S."/>
        </authorList>
    </citation>
    <scope>NUCLEOTIDE SEQUENCE [LARGE SCALE GENOMIC DNA]</scope>
    <source>
        <strain evidence="1 2">NCTC11647</strain>
    </source>
</reference>
<evidence type="ECO:0000313" key="1">
    <source>
        <dbReference type="EMBL" id="SPY45983.1"/>
    </source>
</evidence>
<dbReference type="EMBL" id="UATL01000008">
    <property type="protein sequence ID" value="SPY45983.1"/>
    <property type="molecule type" value="Genomic_DNA"/>
</dbReference>
<sequence>MEEFELELFADYHQFYLQDDEVEKNDLGDAWTEEVIERLSASTYFAIGIGTVRNIDVPVFIKILEAEPSISFDDWEHVVMTSIEYEIGKLVIAGCTDYFPDAK</sequence>
<evidence type="ECO:0000313" key="2">
    <source>
        <dbReference type="Proteomes" id="UP000251647"/>
    </source>
</evidence>
<dbReference type="OrthoDB" id="280156at2"/>